<proteinExistence type="predicted"/>
<comment type="caution">
    <text evidence="4">The sequence shown here is derived from an EMBL/GenBank/DDBJ whole genome shotgun (WGS) entry which is preliminary data.</text>
</comment>
<dbReference type="RefSeq" id="WP_066509632.1">
    <property type="nucleotide sequence ID" value="NZ_LNCU01000082.1"/>
</dbReference>
<dbReference type="Proteomes" id="UP000057737">
    <property type="component" value="Unassembled WGS sequence"/>
</dbReference>
<evidence type="ECO:0000313" key="4">
    <source>
        <dbReference type="EMBL" id="KWV52581.1"/>
    </source>
</evidence>
<dbReference type="Pfam" id="PF13505">
    <property type="entry name" value="OMP_b-brl"/>
    <property type="match status" value="1"/>
</dbReference>
<dbReference type="EMBL" id="LNCU01000082">
    <property type="protein sequence ID" value="KWV52581.1"/>
    <property type="molecule type" value="Genomic_DNA"/>
</dbReference>
<reference evidence="4 5" key="1">
    <citation type="submission" date="2015-11" db="EMBL/GenBank/DDBJ databases">
        <title>Draft Genome Sequence of the Strain BR 10303 (Bradyrhizobium sp.) isolated from nodules of Centrolobium paraense.</title>
        <authorList>
            <person name="Zelli J.E."/>
            <person name="Simoes-Araujo J.L."/>
            <person name="Barauna A.C."/>
            <person name="Silva K."/>
        </authorList>
    </citation>
    <scope>NUCLEOTIDE SEQUENCE [LARGE SCALE GENOMIC DNA]</scope>
    <source>
        <strain evidence="4 5">BR 10303</strain>
    </source>
</reference>
<feature type="domain" description="Outer membrane protein beta-barrel" evidence="3">
    <location>
        <begin position="22"/>
        <end position="241"/>
    </location>
</feature>
<dbReference type="InterPro" id="IPR027385">
    <property type="entry name" value="Beta-barrel_OMP"/>
</dbReference>
<sequence length="285" mass="29928">MRSVKSLIAAGAASLLSSAAFAADMPIMPPPPMAYAPPPVQDFGGWYLRGDIGMTNVTGKLHNNLYDTLPAGSTLTQQGEGFNGGVSFGLGVGYQFNSWLRADITGEYRSRVSFSGTDFSTFPGGSALTDVYQGGFTSWVGLANIYADLGTWWCLTPFVGVGVGAAHIQTTGLQDSGLAFAPGFGSFGAGSYFANGASTTNFAWAVHAGLAYKVNNNFTVELAYRYLNMGTAVHGFGQSFDGSNAGPSSFQFRDLVSQDVRLGVRWALPCCDVPPPPPPPLITKG</sequence>
<evidence type="ECO:0000256" key="1">
    <source>
        <dbReference type="ARBA" id="ARBA00022729"/>
    </source>
</evidence>
<protein>
    <recommendedName>
        <fullName evidence="3">Outer membrane protein beta-barrel domain-containing protein</fullName>
    </recommendedName>
</protein>
<name>A0A120FLP9_9BRAD</name>
<evidence type="ECO:0000313" key="5">
    <source>
        <dbReference type="Proteomes" id="UP000057737"/>
    </source>
</evidence>
<organism evidence="4 5">
    <name type="scientific">Bradyrhizobium macuxiense</name>
    <dbReference type="NCBI Taxonomy" id="1755647"/>
    <lineage>
        <taxon>Bacteria</taxon>
        <taxon>Pseudomonadati</taxon>
        <taxon>Pseudomonadota</taxon>
        <taxon>Alphaproteobacteria</taxon>
        <taxon>Hyphomicrobiales</taxon>
        <taxon>Nitrobacteraceae</taxon>
        <taxon>Bradyrhizobium</taxon>
    </lineage>
</organism>
<evidence type="ECO:0000259" key="3">
    <source>
        <dbReference type="Pfam" id="PF13505"/>
    </source>
</evidence>
<gene>
    <name evidence="4" type="ORF">AS156_10325</name>
</gene>
<keyword evidence="1 2" id="KW-0732">Signal</keyword>
<accession>A0A120FLP9</accession>
<dbReference type="AlphaFoldDB" id="A0A120FLP9"/>
<keyword evidence="5" id="KW-1185">Reference proteome</keyword>
<dbReference type="InterPro" id="IPR011250">
    <property type="entry name" value="OMP/PagP_B-barrel"/>
</dbReference>
<evidence type="ECO:0000256" key="2">
    <source>
        <dbReference type="SAM" id="SignalP"/>
    </source>
</evidence>
<dbReference type="SUPFAM" id="SSF56925">
    <property type="entry name" value="OMPA-like"/>
    <property type="match status" value="1"/>
</dbReference>
<feature type="chain" id="PRO_5007165409" description="Outer membrane protein beta-barrel domain-containing protein" evidence="2">
    <location>
        <begin position="23"/>
        <end position="285"/>
    </location>
</feature>
<dbReference type="Gene3D" id="2.40.160.20">
    <property type="match status" value="1"/>
</dbReference>
<feature type="signal peptide" evidence="2">
    <location>
        <begin position="1"/>
        <end position="22"/>
    </location>
</feature>